<feature type="signal peptide" evidence="2">
    <location>
        <begin position="1"/>
        <end position="18"/>
    </location>
</feature>
<reference evidence="3 4" key="1">
    <citation type="submission" date="2016-11" db="EMBL/GenBank/DDBJ databases">
        <title>Whole genomes of Flavobacteriaceae.</title>
        <authorList>
            <person name="Stine C."/>
            <person name="Li C."/>
            <person name="Tadesse D."/>
        </authorList>
    </citation>
    <scope>NUCLEOTIDE SEQUENCE [LARGE SCALE GENOMIC DNA]</scope>
    <source>
        <strain evidence="3 4">DSM 24704</strain>
    </source>
</reference>
<keyword evidence="4" id="KW-1185">Reference proteome</keyword>
<accession>A0A227PIS2</accession>
<dbReference type="OrthoDB" id="799522at2"/>
<feature type="chain" id="PRO_5030039572" evidence="2">
    <location>
        <begin position="19"/>
        <end position="186"/>
    </location>
</feature>
<feature type="region of interest" description="Disordered" evidence="1">
    <location>
        <begin position="99"/>
        <end position="186"/>
    </location>
</feature>
<feature type="compositionally biased region" description="Low complexity" evidence="1">
    <location>
        <begin position="119"/>
        <end position="180"/>
    </location>
</feature>
<protein>
    <submittedName>
        <fullName evidence="3">Uncharacterized protein</fullName>
    </submittedName>
</protein>
<dbReference type="EMBL" id="MUGS01000004">
    <property type="protein sequence ID" value="OXG09006.1"/>
    <property type="molecule type" value="Genomic_DNA"/>
</dbReference>
<sequence length="186" mass="21581">MKKLGIALMLLMSVFAQGQVSINVNIGTPPSWGPQGNDDSRYYYLPDIDVYYDVNQSQFIYDNNGKWVHENRLPAQYRQYDLYSGYKVVLNKNYKGDAPYNYHKEHRTNYPKGYQGPPQQNRGNKQDNNNRQNNNNQNNNNQNNNRPNNPQNNNQKNQNGNSKRDNSNNSKGNSNKGQNQGHDDRH</sequence>
<dbReference type="AlphaFoldDB" id="A0A227PIS2"/>
<proteinExistence type="predicted"/>
<evidence type="ECO:0000313" key="3">
    <source>
        <dbReference type="EMBL" id="OXG09006.1"/>
    </source>
</evidence>
<dbReference type="Proteomes" id="UP000214684">
    <property type="component" value="Unassembled WGS sequence"/>
</dbReference>
<evidence type="ECO:0000256" key="2">
    <source>
        <dbReference type="SAM" id="SignalP"/>
    </source>
</evidence>
<evidence type="ECO:0000313" key="4">
    <source>
        <dbReference type="Proteomes" id="UP000214684"/>
    </source>
</evidence>
<name>A0A227PIS2_9FLAO</name>
<keyword evidence="2" id="KW-0732">Signal</keyword>
<dbReference type="RefSeq" id="WP_089478090.1">
    <property type="nucleotide sequence ID" value="NZ_MUGS01000004.1"/>
</dbReference>
<evidence type="ECO:0000256" key="1">
    <source>
        <dbReference type="SAM" id="MobiDB-lite"/>
    </source>
</evidence>
<gene>
    <name evidence="3" type="ORF">B0A64_03145</name>
</gene>
<comment type="caution">
    <text evidence="3">The sequence shown here is derived from an EMBL/GenBank/DDBJ whole genome shotgun (WGS) entry which is preliminary data.</text>
</comment>
<organism evidence="3 4">
    <name type="scientific">Flavobacterium araucananum</name>
    <dbReference type="NCBI Taxonomy" id="946678"/>
    <lineage>
        <taxon>Bacteria</taxon>
        <taxon>Pseudomonadati</taxon>
        <taxon>Bacteroidota</taxon>
        <taxon>Flavobacteriia</taxon>
        <taxon>Flavobacteriales</taxon>
        <taxon>Flavobacteriaceae</taxon>
        <taxon>Flavobacterium</taxon>
    </lineage>
</organism>